<dbReference type="Pfam" id="PF03704">
    <property type="entry name" value="BTAD"/>
    <property type="match status" value="1"/>
</dbReference>
<dbReference type="Pfam" id="PF13176">
    <property type="entry name" value="TPR_7"/>
    <property type="match status" value="1"/>
</dbReference>
<dbReference type="GO" id="GO:0006355">
    <property type="term" value="P:regulation of DNA-templated transcription"/>
    <property type="evidence" value="ECO:0007669"/>
    <property type="project" value="InterPro"/>
</dbReference>
<dbReference type="Gene3D" id="1.10.10.10">
    <property type="entry name" value="Winged helix-like DNA-binding domain superfamily/Winged helix DNA-binding domain"/>
    <property type="match status" value="2"/>
</dbReference>
<dbReference type="SUPFAM" id="SSF48452">
    <property type="entry name" value="TPR-like"/>
    <property type="match status" value="3"/>
</dbReference>
<dbReference type="Gene3D" id="1.25.40.10">
    <property type="entry name" value="Tetratricopeptide repeat domain"/>
    <property type="match status" value="4"/>
</dbReference>
<dbReference type="InterPro" id="IPR011990">
    <property type="entry name" value="TPR-like_helical_dom_sf"/>
</dbReference>
<dbReference type="PROSITE" id="PS51755">
    <property type="entry name" value="OMPR_PHOB"/>
    <property type="match status" value="1"/>
</dbReference>
<reference evidence="6" key="1">
    <citation type="submission" date="2021-04" db="EMBL/GenBank/DDBJ databases">
        <title>Genome based classification of Actinospica acidithermotolerans sp. nov., an actinobacterium isolated from an Indonesian hot spring.</title>
        <authorList>
            <person name="Kusuma A.B."/>
            <person name="Putra K.E."/>
            <person name="Nafisah S."/>
            <person name="Loh J."/>
            <person name="Nouioui I."/>
            <person name="Goodfellow M."/>
        </authorList>
    </citation>
    <scope>NUCLEOTIDE SEQUENCE</scope>
    <source>
        <strain evidence="6">CSCA 57</strain>
    </source>
</reference>
<evidence type="ECO:0000313" key="6">
    <source>
        <dbReference type="EMBL" id="MBR7838275.1"/>
    </source>
</evidence>
<comment type="caution">
    <text evidence="6">The sequence shown here is derived from an EMBL/GenBank/DDBJ whole genome shotgun (WGS) entry which is preliminary data.</text>
</comment>
<keyword evidence="7" id="KW-1185">Reference proteome</keyword>
<feature type="repeat" description="TPR" evidence="3">
    <location>
        <begin position="883"/>
        <end position="916"/>
    </location>
</feature>
<dbReference type="RefSeq" id="WP_212532735.1">
    <property type="nucleotide sequence ID" value="NZ_JAGSOG010000273.1"/>
</dbReference>
<dbReference type="Pfam" id="PF00486">
    <property type="entry name" value="Trans_reg_C"/>
    <property type="match status" value="1"/>
</dbReference>
<dbReference type="PROSITE" id="PS50005">
    <property type="entry name" value="TPR"/>
    <property type="match status" value="1"/>
</dbReference>
<evidence type="ECO:0000256" key="1">
    <source>
        <dbReference type="ARBA" id="ARBA00005820"/>
    </source>
</evidence>
<keyword evidence="3" id="KW-0802">TPR repeat</keyword>
<name>A0A941IR02_9ACTN</name>
<dbReference type="Gene3D" id="3.40.50.300">
    <property type="entry name" value="P-loop containing nucleotide triphosphate hydrolases"/>
    <property type="match status" value="1"/>
</dbReference>
<dbReference type="GO" id="GO:0003677">
    <property type="term" value="F:DNA binding"/>
    <property type="evidence" value="ECO:0007669"/>
    <property type="project" value="UniProtKB-UniRule"/>
</dbReference>
<evidence type="ECO:0000256" key="3">
    <source>
        <dbReference type="PROSITE-ProRule" id="PRU00339"/>
    </source>
</evidence>
<dbReference type="InterPro" id="IPR019734">
    <property type="entry name" value="TPR_rpt"/>
</dbReference>
<keyword evidence="2 4" id="KW-0238">DNA-binding</keyword>
<dbReference type="GO" id="GO:0000160">
    <property type="term" value="P:phosphorelay signal transduction system"/>
    <property type="evidence" value="ECO:0007669"/>
    <property type="project" value="InterPro"/>
</dbReference>
<dbReference type="InterPro" id="IPR005158">
    <property type="entry name" value="BTAD"/>
</dbReference>
<proteinExistence type="inferred from homology"/>
<dbReference type="SUPFAM" id="SSF52540">
    <property type="entry name" value="P-loop containing nucleoside triphosphate hydrolases"/>
    <property type="match status" value="1"/>
</dbReference>
<sequence length="1090" mass="118139">MRYAVLGPVLVSGEEGPLEINGTLRRTLLAALLLSPNQVVSTDQLTELLWGDRPRVAAATSLYNQMMRLRKALGPHAGRIRAVPPGYVIDVESGELDTAVFARHRAAGAQAAQIGDWAGSAREYAAALELWRGEPLADVPALQSYPTIQQLGEERILALQGRIEADLHLARHGEVIGELRGLISRHPWREAFHAQLMLALYRVGRQPEALEVYRDLRRSVTAEFGVEPGESVRELHTKILRCDLGLALPSAQPAGGQSFSTAPAGLVALPIRKPARQLPADTRAFTGREAELHSLIGAARLGTAEESEESSPTVVISAINGMGGIGKTALAVRAAHRLAEQYPDGQLFIDLHGHSADLDPVTPQDALDFMLRSIGLEPKAIPQELQARSALYRSHLAGTRTLIVLDNARNPAQVKPLIPAEPGCLVIVTSRSPLTGLDDAEFLSLDALPRDEAVALLSQSAGPGRVDENDPAAPALAQACGRLPLAIRILGARLRHRPKLSPASLLAALRTEDNPLAQLKDDDRDITRVFASSLDVLPEHQQQLFARLGLIPGPDFDAYAAAALQDTDVADAERQLESLLDHSLLIQHELARYRLHDLLRAYARVRARGLDPQENEAARGRLLDFYLETATLANDLWLGNAADHDSSACHAAGLTNKADAKAWFGAERESLFVVFGDEGLDPNRRLKLSADLAAYLKTYGPWRRAIEIQAAAAEVARAIHDRTAEARALRALGNLCSNLGELSDAEAALERALAISRETGDRIGEVRALRVLAWAFTSADTDRAFSYAQQATEIARDMGNTGDEIQILSVLAITASQSGRFEDTVEICARILEISPAVGNDFAAGDGLLHLSHAQLALGRFDDVELTLIRALAALQGSINGTANVELELGRLHMRRGRYAEATEYLKRALQAFVTMGFAVGMGYTYGELGRIRLWQDDLDGAMTLLETALRLATDSGNLYVESFVRPNIAYVHIALGEFTEAEKELQQGLESSLRGGFMHCVAEARVGLCALVYARDGAGAALIHYREVIEVVRKYRHRVEEAAALLGLGRCELESGDRASGSAHVREAVELYTRMGSALDAARAQAYLC</sequence>
<dbReference type="GO" id="GO:0043531">
    <property type="term" value="F:ADP binding"/>
    <property type="evidence" value="ECO:0007669"/>
    <property type="project" value="InterPro"/>
</dbReference>
<protein>
    <submittedName>
        <fullName evidence="6">Tetratricopeptide repeat protein</fullName>
    </submittedName>
</protein>
<accession>A0A941IR02</accession>
<dbReference type="Pfam" id="PF13424">
    <property type="entry name" value="TPR_12"/>
    <property type="match status" value="1"/>
</dbReference>
<dbReference type="InterPro" id="IPR002182">
    <property type="entry name" value="NB-ARC"/>
</dbReference>
<dbReference type="PRINTS" id="PR00364">
    <property type="entry name" value="DISEASERSIST"/>
</dbReference>
<evidence type="ECO:0000256" key="2">
    <source>
        <dbReference type="ARBA" id="ARBA00023125"/>
    </source>
</evidence>
<dbReference type="InterPro" id="IPR016032">
    <property type="entry name" value="Sig_transdc_resp-reg_C-effctor"/>
</dbReference>
<dbReference type="InterPro" id="IPR036388">
    <property type="entry name" value="WH-like_DNA-bd_sf"/>
</dbReference>
<evidence type="ECO:0000259" key="5">
    <source>
        <dbReference type="PROSITE" id="PS51755"/>
    </source>
</evidence>
<organism evidence="6 7">
    <name type="scientific">Actinospica durhamensis</name>
    <dbReference type="NCBI Taxonomy" id="1508375"/>
    <lineage>
        <taxon>Bacteria</taxon>
        <taxon>Bacillati</taxon>
        <taxon>Actinomycetota</taxon>
        <taxon>Actinomycetes</taxon>
        <taxon>Catenulisporales</taxon>
        <taxon>Actinospicaceae</taxon>
        <taxon>Actinospica</taxon>
    </lineage>
</organism>
<dbReference type="AlphaFoldDB" id="A0A941IR02"/>
<feature type="domain" description="OmpR/PhoB-type" evidence="5">
    <location>
        <begin position="1"/>
        <end position="91"/>
    </location>
</feature>
<comment type="similarity">
    <text evidence="1">Belongs to the AfsR/DnrI/RedD regulatory family.</text>
</comment>
<dbReference type="EMBL" id="JAGSOG010000273">
    <property type="protein sequence ID" value="MBR7838275.1"/>
    <property type="molecule type" value="Genomic_DNA"/>
</dbReference>
<gene>
    <name evidence="6" type="ORF">KDL01_33695</name>
</gene>
<dbReference type="SMART" id="SM01043">
    <property type="entry name" value="BTAD"/>
    <property type="match status" value="1"/>
</dbReference>
<dbReference type="SMART" id="SM00862">
    <property type="entry name" value="Trans_reg_C"/>
    <property type="match status" value="1"/>
</dbReference>
<dbReference type="CDD" id="cd15831">
    <property type="entry name" value="BTAD"/>
    <property type="match status" value="1"/>
</dbReference>
<dbReference type="Pfam" id="PF00931">
    <property type="entry name" value="NB-ARC"/>
    <property type="match status" value="1"/>
</dbReference>
<dbReference type="SMART" id="SM00028">
    <property type="entry name" value="TPR"/>
    <property type="match status" value="6"/>
</dbReference>
<dbReference type="InterPro" id="IPR001867">
    <property type="entry name" value="OmpR/PhoB-type_DNA-bd"/>
</dbReference>
<dbReference type="Proteomes" id="UP000675781">
    <property type="component" value="Unassembled WGS sequence"/>
</dbReference>
<dbReference type="PANTHER" id="PTHR47691:SF3">
    <property type="entry name" value="HTH-TYPE TRANSCRIPTIONAL REGULATOR RV0890C-RELATED"/>
    <property type="match status" value="1"/>
</dbReference>
<evidence type="ECO:0000313" key="7">
    <source>
        <dbReference type="Proteomes" id="UP000675781"/>
    </source>
</evidence>
<evidence type="ECO:0000256" key="4">
    <source>
        <dbReference type="PROSITE-ProRule" id="PRU01091"/>
    </source>
</evidence>
<dbReference type="SUPFAM" id="SSF46894">
    <property type="entry name" value="C-terminal effector domain of the bipartite response regulators"/>
    <property type="match status" value="1"/>
</dbReference>
<feature type="DNA-binding region" description="OmpR/PhoB-type" evidence="4">
    <location>
        <begin position="1"/>
        <end position="91"/>
    </location>
</feature>
<dbReference type="InterPro" id="IPR027417">
    <property type="entry name" value="P-loop_NTPase"/>
</dbReference>
<dbReference type="PANTHER" id="PTHR47691">
    <property type="entry name" value="REGULATOR-RELATED"/>
    <property type="match status" value="1"/>
</dbReference>